<name>A0A4Q1KMH8_9SPHN</name>
<accession>A0A4Q1KMH8</accession>
<evidence type="ECO:0000313" key="2">
    <source>
        <dbReference type="Proteomes" id="UP000290958"/>
    </source>
</evidence>
<dbReference type="Proteomes" id="UP000290958">
    <property type="component" value="Unassembled WGS sequence"/>
</dbReference>
<sequence length="238" mass="26397">MSDGRFVLTADVDWASEYSIRSFIDYTVSNDIVPTLFVTHQSAVIEDAAAAGEIDLGIHPNFMPGSTHGATVDQVLDHVFDLVPDPVASRSHCFFDNSAVSLALAQRGIAIDSNICCHLQEGLPVLQHWNGVKRLPVFFEDDVHWTRGGGWSFADHQPAFESPGLKILNFHPFMWALNVPDAEFYEKNRAHITTLAPEIANVLRFSGQGSATFLENIIQWVRQTGGRFVSLRELCETA</sequence>
<evidence type="ECO:0000313" key="1">
    <source>
        <dbReference type="EMBL" id="RXR30399.1"/>
    </source>
</evidence>
<comment type="caution">
    <text evidence="1">The sequence shown here is derived from an EMBL/GenBank/DDBJ whole genome shotgun (WGS) entry which is preliminary data.</text>
</comment>
<dbReference type="InterPro" id="IPR054492">
    <property type="entry name" value="WbmS-like"/>
</dbReference>
<proteinExistence type="predicted"/>
<dbReference type="Gene3D" id="3.20.20.370">
    <property type="entry name" value="Glycoside hydrolase/deacetylase"/>
    <property type="match status" value="1"/>
</dbReference>
<dbReference type="AlphaFoldDB" id="A0A4Q1KMH8"/>
<organism evidence="1 2">
    <name type="scientific">Sphingobium fluviale</name>
    <dbReference type="NCBI Taxonomy" id="2506423"/>
    <lineage>
        <taxon>Bacteria</taxon>
        <taxon>Pseudomonadati</taxon>
        <taxon>Pseudomonadota</taxon>
        <taxon>Alphaproteobacteria</taxon>
        <taxon>Sphingomonadales</taxon>
        <taxon>Sphingomonadaceae</taxon>
        <taxon>Sphingobium</taxon>
    </lineage>
</organism>
<gene>
    <name evidence="1" type="ORF">EQG66_03530</name>
</gene>
<dbReference type="Pfam" id="PF22537">
    <property type="entry name" value="WbmS-like"/>
    <property type="match status" value="1"/>
</dbReference>
<protein>
    <recommendedName>
        <fullName evidence="3">ChbG/HpnK family deacetylase</fullName>
    </recommendedName>
</protein>
<reference evidence="2" key="1">
    <citation type="submission" date="2019-01" db="EMBL/GenBank/DDBJ databases">
        <title>Cytophagaceae bacterium strain CAR-16.</title>
        <authorList>
            <person name="Chen W.-M."/>
        </authorList>
    </citation>
    <scope>NUCLEOTIDE SEQUENCE [LARGE SCALE GENOMIC DNA]</scope>
    <source>
        <strain evidence="2">CHR27</strain>
    </source>
</reference>
<dbReference type="RefSeq" id="WP_129403149.1">
    <property type="nucleotide sequence ID" value="NZ_SBKP01000002.1"/>
</dbReference>
<dbReference type="OrthoDB" id="9805877at2"/>
<evidence type="ECO:0008006" key="3">
    <source>
        <dbReference type="Google" id="ProtNLM"/>
    </source>
</evidence>
<keyword evidence="2" id="KW-1185">Reference proteome</keyword>
<dbReference type="EMBL" id="SBKP01000002">
    <property type="protein sequence ID" value="RXR30399.1"/>
    <property type="molecule type" value="Genomic_DNA"/>
</dbReference>